<dbReference type="Proteomes" id="UP000001288">
    <property type="component" value="Chromosome"/>
</dbReference>
<organism evidence="1 2">
    <name type="scientific">Listeria monocytogenes serotype 1/2a (strain 10403S)</name>
    <dbReference type="NCBI Taxonomy" id="393133"/>
    <lineage>
        <taxon>Bacteria</taxon>
        <taxon>Bacillati</taxon>
        <taxon>Bacillota</taxon>
        <taxon>Bacilli</taxon>
        <taxon>Bacillales</taxon>
        <taxon>Listeriaceae</taxon>
        <taxon>Listeria</taxon>
    </lineage>
</organism>
<dbReference type="PROSITE" id="PS51257">
    <property type="entry name" value="PROKAR_LIPOPROTEIN"/>
    <property type="match status" value="1"/>
</dbReference>
<dbReference type="EMBL" id="CP002002">
    <property type="protein sequence ID" value="AEO05320.1"/>
    <property type="molecule type" value="Genomic_DNA"/>
</dbReference>
<evidence type="ECO:0000313" key="1">
    <source>
        <dbReference type="EMBL" id="AEO05320.1"/>
    </source>
</evidence>
<gene>
    <name evidence="1" type="ordered locus">LMRG_02565</name>
</gene>
<accession>A0A0H3GHG4</accession>
<protein>
    <submittedName>
        <fullName evidence="1">Lysin rich protein</fullName>
    </submittedName>
</protein>
<sequence>MSKKLVSIIFLGICFLLVGCGKEVVDSKYTGKWKLESSGIGMSDGSNYKETDAAGKVSLDLDIDAEGNVKELYIDDAVAITNSYKLKKKGDDEYQYDGTLISKKVYSYETESDKENVETMLKFLKSKDNVKITKNEQKGDEYHIEVKADEKDFVFSLEMQSGKLIFKKVDTKEKVLIKETYKKN</sequence>
<evidence type="ECO:0000313" key="2">
    <source>
        <dbReference type="Proteomes" id="UP000001288"/>
    </source>
</evidence>
<dbReference type="AlphaFoldDB" id="A0A0H3GHG4"/>
<name>A0A0H3GHG4_LISM4</name>
<dbReference type="HOGENOM" id="CLU_1466511_0_0_9"/>
<reference evidence="2" key="1">
    <citation type="submission" date="2010-04" db="EMBL/GenBank/DDBJ databases">
        <title>The genome sequence of Listeria monocytogenes strain 10403S.</title>
        <authorList>
            <consortium name="The Broad Institute Genome Sequencing Platform"/>
            <consortium name="The Broad Institute Genome Sequencing Center for Infectious Disease."/>
            <person name="Borowsky M."/>
            <person name="Borodovsky M."/>
            <person name="Young S.K."/>
            <person name="Zeng Q."/>
            <person name="Koehrsen M."/>
            <person name="Fitzgerald M."/>
            <person name="Wiedmann M."/>
            <person name="Swaminathan B."/>
            <person name="Lauer P."/>
            <person name="Portnoy D."/>
            <person name="Cossart P."/>
            <person name="Buchrieser C."/>
            <person name="Higgins D."/>
            <person name="Abouelleil A."/>
            <person name="Alvarado L."/>
            <person name="Arachchi H.M."/>
            <person name="Berlin A."/>
            <person name="Borenstein D."/>
            <person name="Brown A."/>
            <person name="Chapman S.B."/>
            <person name="Chen Z."/>
            <person name="Dunbar C.D."/>
            <person name="Engels R."/>
            <person name="Freedman E."/>
            <person name="Gearin G."/>
            <person name="Gellesch M."/>
            <person name="Goldberg J."/>
            <person name="Griggs A."/>
            <person name="Gujja S."/>
            <person name="Heilman E."/>
            <person name="Heiman D."/>
            <person name="Howarth C."/>
            <person name="Jen D."/>
            <person name="Larson L."/>
            <person name="Lui A."/>
            <person name="MacDonald J."/>
            <person name="Mehta T."/>
            <person name="Montmayeur A."/>
            <person name="Neiman D."/>
            <person name="Park D."/>
            <person name="Pearson M."/>
            <person name="Priest M."/>
            <person name="Richards J."/>
            <person name="Roberts A."/>
            <person name="Saif S."/>
            <person name="Shea T."/>
            <person name="Shenoy N."/>
            <person name="Sisk P."/>
            <person name="Stolte C."/>
            <person name="Sykes S."/>
            <person name="Walk T."/>
            <person name="White J."/>
            <person name="Yandava C."/>
            <person name="Haas B."/>
            <person name="Nusbaum C."/>
            <person name="Birren B."/>
        </authorList>
    </citation>
    <scope>NUCLEOTIDE SEQUENCE [LARGE SCALE GENOMIC DNA]</scope>
    <source>
        <strain evidence="2">10403S</strain>
    </source>
</reference>
<proteinExistence type="predicted"/>
<dbReference type="KEGG" id="lmt:LMRG_02565"/>
<dbReference type="RefSeq" id="WP_014600456.1">
    <property type="nucleotide sequence ID" value="NC_017544.1"/>
</dbReference>